<evidence type="ECO:0000313" key="1">
    <source>
        <dbReference type="EMBL" id="KRZ78309.1"/>
    </source>
</evidence>
<dbReference type="OrthoDB" id="10284662at2759"/>
<dbReference type="Proteomes" id="UP000054843">
    <property type="component" value="Unassembled WGS sequence"/>
</dbReference>
<evidence type="ECO:0000313" key="2">
    <source>
        <dbReference type="Proteomes" id="UP000054843"/>
    </source>
</evidence>
<dbReference type="EMBL" id="JYDO01000013">
    <property type="protein sequence ID" value="KRZ78309.1"/>
    <property type="molecule type" value="Genomic_DNA"/>
</dbReference>
<gene>
    <name evidence="1" type="ORF">T10_4437</name>
</gene>
<accession>A0A0V1N3E0</accession>
<organism evidence="1 2">
    <name type="scientific">Trichinella papuae</name>
    <dbReference type="NCBI Taxonomy" id="268474"/>
    <lineage>
        <taxon>Eukaryota</taxon>
        <taxon>Metazoa</taxon>
        <taxon>Ecdysozoa</taxon>
        <taxon>Nematoda</taxon>
        <taxon>Enoplea</taxon>
        <taxon>Dorylaimia</taxon>
        <taxon>Trichinellida</taxon>
        <taxon>Trichinellidae</taxon>
        <taxon>Trichinella</taxon>
    </lineage>
</organism>
<name>A0A0V1N3E0_9BILA</name>
<proteinExistence type="predicted"/>
<dbReference type="AlphaFoldDB" id="A0A0V1N3E0"/>
<sequence>MRLISNDTFVSKRKELQKFNKIKIKHITDVVALDFLIVHERFSGKMEDALILRICKIFQLVMMFKIAIRNSSVR</sequence>
<protein>
    <submittedName>
        <fullName evidence="1">Uncharacterized protein</fullName>
    </submittedName>
</protein>
<keyword evidence="2" id="KW-1185">Reference proteome</keyword>
<reference evidence="1 2" key="1">
    <citation type="submission" date="2015-01" db="EMBL/GenBank/DDBJ databases">
        <title>Evolution of Trichinella species and genotypes.</title>
        <authorList>
            <person name="Korhonen P.K."/>
            <person name="Edoardo P."/>
            <person name="Giuseppe L.R."/>
            <person name="Gasser R.B."/>
        </authorList>
    </citation>
    <scope>NUCLEOTIDE SEQUENCE [LARGE SCALE GENOMIC DNA]</scope>
    <source>
        <strain evidence="1">ISS1980</strain>
    </source>
</reference>
<comment type="caution">
    <text evidence="1">The sequence shown here is derived from an EMBL/GenBank/DDBJ whole genome shotgun (WGS) entry which is preliminary data.</text>
</comment>